<reference evidence="2" key="1">
    <citation type="submission" date="2021-09" db="EMBL/GenBank/DDBJ databases">
        <authorList>
            <person name="Smyrli M."/>
        </authorList>
    </citation>
    <scope>NUCLEOTIDE SEQUENCE</scope>
    <source>
        <strain evidence="2">LAR25</strain>
    </source>
</reference>
<proteinExistence type="predicted"/>
<evidence type="ECO:0000256" key="1">
    <source>
        <dbReference type="SAM" id="SignalP"/>
    </source>
</evidence>
<protein>
    <submittedName>
        <fullName evidence="2">Uncharacterized protein</fullName>
    </submittedName>
</protein>
<sequence>MKKYLIISLVLLMSHCVMAQNKPSLDKYSLVEKLVVQIRENNIAKRAIYNKLIKARNEKVFEIHRLSIETLEHQNRLLKAKLEEIEKIIRHSKTNRNSAADNLS</sequence>
<feature type="chain" id="PRO_5040937767" evidence="1">
    <location>
        <begin position="20"/>
        <end position="104"/>
    </location>
</feature>
<evidence type="ECO:0000313" key="2">
    <source>
        <dbReference type="EMBL" id="MDE1206038.1"/>
    </source>
</evidence>
<dbReference type="RefSeq" id="WP_274639356.1">
    <property type="nucleotide sequence ID" value="NZ_JAIWJY010000002.1"/>
</dbReference>
<organism evidence="2 3">
    <name type="scientific">Tenacibaculum larymnensis</name>
    <dbReference type="NCBI Taxonomy" id="2878201"/>
    <lineage>
        <taxon>Bacteria</taxon>
        <taxon>Pseudomonadati</taxon>
        <taxon>Bacteroidota</taxon>
        <taxon>Flavobacteriia</taxon>
        <taxon>Flavobacteriales</taxon>
        <taxon>Flavobacteriaceae</taxon>
        <taxon>Tenacibaculum</taxon>
    </lineage>
</organism>
<dbReference type="EMBL" id="JAIWJY010000002">
    <property type="protein sequence ID" value="MDE1206038.1"/>
    <property type="molecule type" value="Genomic_DNA"/>
</dbReference>
<keyword evidence="3" id="KW-1185">Reference proteome</keyword>
<dbReference type="AlphaFoldDB" id="A0A9X4ELF8"/>
<evidence type="ECO:0000313" key="3">
    <source>
        <dbReference type="Proteomes" id="UP001149303"/>
    </source>
</evidence>
<feature type="signal peptide" evidence="1">
    <location>
        <begin position="1"/>
        <end position="19"/>
    </location>
</feature>
<keyword evidence="1" id="KW-0732">Signal</keyword>
<name>A0A9X4ELF8_9FLAO</name>
<dbReference type="Proteomes" id="UP001149303">
    <property type="component" value="Unassembled WGS sequence"/>
</dbReference>
<accession>A0A9X4ELF8</accession>
<comment type="caution">
    <text evidence="2">The sequence shown here is derived from an EMBL/GenBank/DDBJ whole genome shotgun (WGS) entry which is preliminary data.</text>
</comment>
<gene>
    <name evidence="2" type="ORF">LCI24_04440</name>
</gene>